<protein>
    <submittedName>
        <fullName evidence="2">TIM barrel protein</fullName>
    </submittedName>
</protein>
<name>A0A939IGZ6_CLOAM</name>
<dbReference type="SUPFAM" id="SSF51658">
    <property type="entry name" value="Xylose isomerase-like"/>
    <property type="match status" value="1"/>
</dbReference>
<keyword evidence="3" id="KW-1185">Reference proteome</keyword>
<dbReference type="Gene3D" id="3.20.20.150">
    <property type="entry name" value="Divalent-metal-dependent TIM barrel enzymes"/>
    <property type="match status" value="1"/>
</dbReference>
<dbReference type="RefSeq" id="WP_206583059.1">
    <property type="nucleotide sequence ID" value="NZ_JAFJZZ010000007.1"/>
</dbReference>
<evidence type="ECO:0000259" key="1">
    <source>
        <dbReference type="Pfam" id="PF01261"/>
    </source>
</evidence>
<feature type="domain" description="Xylose isomerase-like TIM barrel" evidence="1">
    <location>
        <begin position="30"/>
        <end position="265"/>
    </location>
</feature>
<dbReference type="InterPro" id="IPR013022">
    <property type="entry name" value="Xyl_isomerase-like_TIM-brl"/>
</dbReference>
<dbReference type="Pfam" id="PF01261">
    <property type="entry name" value="AP_endonuc_2"/>
    <property type="match status" value="1"/>
</dbReference>
<accession>A0A939IGZ6</accession>
<organism evidence="2 3">
    <name type="scientific">Clostridium aminobutyricum</name>
    <dbReference type="NCBI Taxonomy" id="33953"/>
    <lineage>
        <taxon>Bacteria</taxon>
        <taxon>Bacillati</taxon>
        <taxon>Bacillota</taxon>
        <taxon>Clostridia</taxon>
        <taxon>Eubacteriales</taxon>
        <taxon>Clostridiaceae</taxon>
        <taxon>Clostridium</taxon>
    </lineage>
</organism>
<dbReference type="Proteomes" id="UP000664545">
    <property type="component" value="Unassembled WGS sequence"/>
</dbReference>
<proteinExistence type="predicted"/>
<dbReference type="InterPro" id="IPR036237">
    <property type="entry name" value="Xyl_isomerase-like_sf"/>
</dbReference>
<reference evidence="2" key="1">
    <citation type="submission" date="2021-02" db="EMBL/GenBank/DDBJ databases">
        <title>Abyssanaerobacter marinus gen.nov., sp., nov, anaerobic bacterium isolated from the Onnuri vent field of Indian Ocean and suggestion of Mogibacteriaceae fam. nov., and proposal of reclassification of ambiguous this family's genus member.</title>
        <authorList>
            <person name="Kim Y.J."/>
            <person name="Yang J.-A."/>
        </authorList>
    </citation>
    <scope>NUCLEOTIDE SEQUENCE</scope>
    <source>
        <strain evidence="2">DSM 2634</strain>
    </source>
</reference>
<sequence length="323" mass="38177">MEHILSIPSYHEALLEYDSNEDLRESYEKFGCEGLEMIRCDDDVRGIITKEMVKGLHMIFYPEWLDFWLKDEKELIHEFGEASVWESFYRGKTFESVMSQFEADLDFAFSMEAEYVVFHISDVTISGVFTHQHKHSDEEVIDAAAEIINTLLDGKRYDFYFLMENLWWPGLTMTNPEMTKRLLEKVHYRKKGIMLDVGHLLCSNMELENQEEACQYIHTLLDAHDQLDPELCKSIKGIHLHQSISGEYAKKILANPPRLRDNYYERFAQVYELLGSIDTHMPWETAEISKVIERIQPLFLVHELMAKNRKHREILLRKQMMIL</sequence>
<comment type="caution">
    <text evidence="2">The sequence shown here is derived from an EMBL/GenBank/DDBJ whole genome shotgun (WGS) entry which is preliminary data.</text>
</comment>
<dbReference type="AlphaFoldDB" id="A0A939IGZ6"/>
<dbReference type="EMBL" id="JAFJZZ010000007">
    <property type="protein sequence ID" value="MBN7774220.1"/>
    <property type="molecule type" value="Genomic_DNA"/>
</dbReference>
<evidence type="ECO:0000313" key="3">
    <source>
        <dbReference type="Proteomes" id="UP000664545"/>
    </source>
</evidence>
<gene>
    <name evidence="2" type="ORF">JYB65_12705</name>
</gene>
<evidence type="ECO:0000313" key="2">
    <source>
        <dbReference type="EMBL" id="MBN7774220.1"/>
    </source>
</evidence>